<comment type="catalytic activity">
    <reaction evidence="10 11">
        <text>D-alanyl-D-alanine + UDP-N-acetyl-alpha-D-muramoyl-L-alanyl-gamma-D-glutamyl-meso-2,6-diaminopimelate + ATP = UDP-N-acetyl-alpha-D-muramoyl-L-alanyl-gamma-D-glutamyl-meso-2,6-diaminopimeloyl-D-alanyl-D-alanine + ADP + phosphate + H(+)</text>
        <dbReference type="Rhea" id="RHEA:28374"/>
        <dbReference type="ChEBI" id="CHEBI:15378"/>
        <dbReference type="ChEBI" id="CHEBI:30616"/>
        <dbReference type="ChEBI" id="CHEBI:43474"/>
        <dbReference type="ChEBI" id="CHEBI:57822"/>
        <dbReference type="ChEBI" id="CHEBI:61386"/>
        <dbReference type="ChEBI" id="CHEBI:83905"/>
        <dbReference type="ChEBI" id="CHEBI:456216"/>
        <dbReference type="EC" id="6.3.2.10"/>
    </reaction>
</comment>
<evidence type="ECO:0000259" key="13">
    <source>
        <dbReference type="Pfam" id="PF02875"/>
    </source>
</evidence>
<dbReference type="GO" id="GO:0047480">
    <property type="term" value="F:UDP-N-acetylmuramoyl-tripeptide-D-alanyl-D-alanine ligase activity"/>
    <property type="evidence" value="ECO:0007669"/>
    <property type="project" value="UniProtKB-UniRule"/>
</dbReference>
<keyword evidence="2 10" id="KW-0436">Ligase</keyword>
<feature type="domain" description="Mur ligase C-terminal" evidence="13">
    <location>
        <begin position="286"/>
        <end position="394"/>
    </location>
</feature>
<dbReference type="InterPro" id="IPR036615">
    <property type="entry name" value="Mur_ligase_C_dom_sf"/>
</dbReference>
<dbReference type="InterPro" id="IPR051046">
    <property type="entry name" value="MurCDEF_CellWall_CoF430Synth"/>
</dbReference>
<name>A0A1F4PZY1_UNCSA</name>
<reference evidence="15 16" key="1">
    <citation type="journal article" date="2016" name="Nat. Commun.">
        <title>Thousands of microbial genomes shed light on interconnected biogeochemical processes in an aquifer system.</title>
        <authorList>
            <person name="Anantharaman K."/>
            <person name="Brown C.T."/>
            <person name="Hug L.A."/>
            <person name="Sharon I."/>
            <person name="Castelle C.J."/>
            <person name="Probst A.J."/>
            <person name="Thomas B.C."/>
            <person name="Singh A."/>
            <person name="Wilkins M.J."/>
            <person name="Karaoz U."/>
            <person name="Brodie E.L."/>
            <person name="Williams K.H."/>
            <person name="Hubbard S.S."/>
            <person name="Banfield J.F."/>
        </authorList>
    </citation>
    <scope>NUCLEOTIDE SEQUENCE [LARGE SCALE GENOMIC DNA]</scope>
</reference>
<feature type="binding site" evidence="10">
    <location>
        <begin position="94"/>
        <end position="100"/>
    </location>
    <ligand>
        <name>ATP</name>
        <dbReference type="ChEBI" id="CHEBI:30616"/>
    </ligand>
</feature>
<comment type="pathway">
    <text evidence="10 11">Cell wall biogenesis; peptidoglycan biosynthesis.</text>
</comment>
<evidence type="ECO:0000259" key="14">
    <source>
        <dbReference type="Pfam" id="PF08245"/>
    </source>
</evidence>
<dbReference type="GO" id="GO:0009252">
    <property type="term" value="P:peptidoglycan biosynthetic process"/>
    <property type="evidence" value="ECO:0007669"/>
    <property type="project" value="UniProtKB-UniRule"/>
</dbReference>
<evidence type="ECO:0000259" key="12">
    <source>
        <dbReference type="Pfam" id="PF01225"/>
    </source>
</evidence>
<dbReference type="Pfam" id="PF02875">
    <property type="entry name" value="Mur_ligase_C"/>
    <property type="match status" value="1"/>
</dbReference>
<dbReference type="SUPFAM" id="SSF53623">
    <property type="entry name" value="MurD-like peptide ligases, catalytic domain"/>
    <property type="match status" value="1"/>
</dbReference>
<dbReference type="SUPFAM" id="SSF63418">
    <property type="entry name" value="MurE/MurF N-terminal domain"/>
    <property type="match status" value="1"/>
</dbReference>
<protein>
    <recommendedName>
        <fullName evidence="10 11">UDP-N-acetylmuramoyl-tripeptide--D-alanyl-D-alanine ligase</fullName>
        <ecNumber evidence="10 11">6.3.2.10</ecNumber>
    </recommendedName>
    <alternativeName>
        <fullName evidence="10">D-alanyl-D-alanine-adding enzyme</fullName>
    </alternativeName>
</protein>
<evidence type="ECO:0000256" key="10">
    <source>
        <dbReference type="HAMAP-Rule" id="MF_02019"/>
    </source>
</evidence>
<evidence type="ECO:0000313" key="15">
    <source>
        <dbReference type="EMBL" id="OGB89224.1"/>
    </source>
</evidence>
<sequence>MFTLREIEEILPGSRVTSRGSRVIKGISTDSRTVKPGELYIPLSGVKFDGRKFIPEAIKKGAMVLDVKDGLRALQSLAACHRSKFNIPVVGVTGSVGKTTTKDMIASILSREMPVLKNEENFNNEIGVPLTLLKLTKKHKAAVIEMGMRGLGEIELLARIARPTIAVVTNIGEAHLEYLRSKKNVARAKAEIFSFLRREHFAVINQDDEYFENLRSRVRGQGSKIITFGILEKADVSPTALTGIKLPLPGEHNIYNALAAIAVAKILRLKKASIKKGLEAFHPSSNRLEIINCPDGTKIINDTYNANPQSMAAAVKILAGLEGRKIAVLGDMLELGTRSAAAHRRMLKLTRELKIDKVYTFGRHWRRPFREKKTLIKVLKKFIRPRDIILVKGSRGAKMEEVVAALR</sequence>
<keyword evidence="4 10" id="KW-0547">Nucleotide-binding</keyword>
<dbReference type="AlphaFoldDB" id="A0A1F4PZY1"/>
<dbReference type="SUPFAM" id="SSF53244">
    <property type="entry name" value="MurD-like peptide ligases, peptide-binding domain"/>
    <property type="match status" value="1"/>
</dbReference>
<dbReference type="InterPro" id="IPR013221">
    <property type="entry name" value="Mur_ligase_cen"/>
</dbReference>
<dbReference type="Pfam" id="PF08245">
    <property type="entry name" value="Mur_ligase_M"/>
    <property type="match status" value="1"/>
</dbReference>
<feature type="domain" description="Mur ligase N-terminal catalytic" evidence="12">
    <location>
        <begin position="24"/>
        <end position="65"/>
    </location>
</feature>
<evidence type="ECO:0000313" key="16">
    <source>
        <dbReference type="Proteomes" id="UP000178724"/>
    </source>
</evidence>
<evidence type="ECO:0000256" key="5">
    <source>
        <dbReference type="ARBA" id="ARBA00022840"/>
    </source>
</evidence>
<dbReference type="Gene3D" id="3.90.190.20">
    <property type="entry name" value="Mur ligase, C-terminal domain"/>
    <property type="match status" value="1"/>
</dbReference>
<evidence type="ECO:0000256" key="11">
    <source>
        <dbReference type="RuleBase" id="RU004136"/>
    </source>
</evidence>
<dbReference type="InterPro" id="IPR005863">
    <property type="entry name" value="UDP-N-AcMur_synth"/>
</dbReference>
<dbReference type="PANTHER" id="PTHR43024">
    <property type="entry name" value="UDP-N-ACETYLMURAMOYL-TRIPEPTIDE--D-ALANYL-D-ALANINE LIGASE"/>
    <property type="match status" value="1"/>
</dbReference>
<comment type="caution">
    <text evidence="15">The sequence shown here is derived from an EMBL/GenBank/DDBJ whole genome shotgun (WGS) entry which is preliminary data.</text>
</comment>
<dbReference type="InterPro" id="IPR036565">
    <property type="entry name" value="Mur-like_cat_sf"/>
</dbReference>
<dbReference type="InterPro" id="IPR000713">
    <property type="entry name" value="Mur_ligase_N"/>
</dbReference>
<dbReference type="Gene3D" id="3.40.1190.10">
    <property type="entry name" value="Mur-like, catalytic domain"/>
    <property type="match status" value="1"/>
</dbReference>
<dbReference type="Pfam" id="PF01225">
    <property type="entry name" value="Mur_ligase"/>
    <property type="match status" value="1"/>
</dbReference>
<dbReference type="PANTHER" id="PTHR43024:SF1">
    <property type="entry name" value="UDP-N-ACETYLMURAMOYL-TRIPEPTIDE--D-ALANYL-D-ALANINE LIGASE"/>
    <property type="match status" value="1"/>
</dbReference>
<dbReference type="GO" id="GO:0005737">
    <property type="term" value="C:cytoplasm"/>
    <property type="evidence" value="ECO:0007669"/>
    <property type="project" value="UniProtKB-SubCell"/>
</dbReference>
<keyword evidence="7 10" id="KW-0573">Peptidoglycan synthesis</keyword>
<dbReference type="NCBIfam" id="TIGR01143">
    <property type="entry name" value="murF"/>
    <property type="match status" value="1"/>
</dbReference>
<keyword evidence="5 10" id="KW-0067">ATP-binding</keyword>
<comment type="subcellular location">
    <subcellularLocation>
        <location evidence="10 11">Cytoplasm</location>
    </subcellularLocation>
</comment>
<keyword evidence="3 10" id="KW-0132">Cell division</keyword>
<evidence type="ECO:0000256" key="7">
    <source>
        <dbReference type="ARBA" id="ARBA00022984"/>
    </source>
</evidence>
<dbReference type="EC" id="6.3.2.10" evidence="10 11"/>
<evidence type="ECO:0000256" key="6">
    <source>
        <dbReference type="ARBA" id="ARBA00022960"/>
    </source>
</evidence>
<dbReference type="GO" id="GO:0008766">
    <property type="term" value="F:UDP-N-acetylmuramoylalanyl-D-glutamyl-2,6-diaminopimelate-D-alanyl-D-alanine ligase activity"/>
    <property type="evidence" value="ECO:0007669"/>
    <property type="project" value="RHEA"/>
</dbReference>
<evidence type="ECO:0000256" key="1">
    <source>
        <dbReference type="ARBA" id="ARBA00022490"/>
    </source>
</evidence>
<dbReference type="GO" id="GO:0071555">
    <property type="term" value="P:cell wall organization"/>
    <property type="evidence" value="ECO:0007669"/>
    <property type="project" value="UniProtKB-KW"/>
</dbReference>
<keyword evidence="9 10" id="KW-0961">Cell wall biogenesis/degradation</keyword>
<dbReference type="GO" id="GO:0005524">
    <property type="term" value="F:ATP binding"/>
    <property type="evidence" value="ECO:0007669"/>
    <property type="project" value="UniProtKB-UniRule"/>
</dbReference>
<accession>A0A1F4PZY1</accession>
<comment type="similarity">
    <text evidence="10">Belongs to the MurCDEF family. MurF subfamily.</text>
</comment>
<comment type="function">
    <text evidence="10 11">Involved in cell wall formation. Catalyzes the final step in the synthesis of UDP-N-acetylmuramoyl-pentapeptide, the precursor of murein.</text>
</comment>
<dbReference type="Gene3D" id="3.40.1390.10">
    <property type="entry name" value="MurE/MurF, N-terminal domain"/>
    <property type="match status" value="1"/>
</dbReference>
<evidence type="ECO:0000256" key="8">
    <source>
        <dbReference type="ARBA" id="ARBA00023306"/>
    </source>
</evidence>
<keyword evidence="8 10" id="KW-0131">Cell cycle</keyword>
<dbReference type="EMBL" id="METM01000028">
    <property type="protein sequence ID" value="OGB89224.1"/>
    <property type="molecule type" value="Genomic_DNA"/>
</dbReference>
<keyword evidence="6 10" id="KW-0133">Cell shape</keyword>
<dbReference type="GO" id="GO:0051301">
    <property type="term" value="P:cell division"/>
    <property type="evidence" value="ECO:0007669"/>
    <property type="project" value="UniProtKB-KW"/>
</dbReference>
<feature type="domain" description="Mur ligase central" evidence="14">
    <location>
        <begin position="92"/>
        <end position="264"/>
    </location>
</feature>
<dbReference type="UniPathway" id="UPA00219"/>
<evidence type="ECO:0000256" key="9">
    <source>
        <dbReference type="ARBA" id="ARBA00023316"/>
    </source>
</evidence>
<dbReference type="HAMAP" id="MF_02019">
    <property type="entry name" value="MurF"/>
    <property type="match status" value="1"/>
</dbReference>
<evidence type="ECO:0000256" key="4">
    <source>
        <dbReference type="ARBA" id="ARBA00022741"/>
    </source>
</evidence>
<evidence type="ECO:0000256" key="2">
    <source>
        <dbReference type="ARBA" id="ARBA00022598"/>
    </source>
</evidence>
<dbReference type="GO" id="GO:0008360">
    <property type="term" value="P:regulation of cell shape"/>
    <property type="evidence" value="ECO:0007669"/>
    <property type="project" value="UniProtKB-KW"/>
</dbReference>
<proteinExistence type="inferred from homology"/>
<dbReference type="InterPro" id="IPR035911">
    <property type="entry name" value="MurE/MurF_N"/>
</dbReference>
<dbReference type="InterPro" id="IPR004101">
    <property type="entry name" value="Mur_ligase_C"/>
</dbReference>
<evidence type="ECO:0000256" key="3">
    <source>
        <dbReference type="ARBA" id="ARBA00022618"/>
    </source>
</evidence>
<dbReference type="Proteomes" id="UP000178724">
    <property type="component" value="Unassembled WGS sequence"/>
</dbReference>
<gene>
    <name evidence="10" type="primary">murF</name>
    <name evidence="15" type="ORF">A2625_05025</name>
</gene>
<keyword evidence="1 10" id="KW-0963">Cytoplasm</keyword>
<organism evidence="15 16">
    <name type="scientific">candidate division WOR-1 bacterium RIFCSPHIGHO2_01_FULL_53_15</name>
    <dbReference type="NCBI Taxonomy" id="1802564"/>
    <lineage>
        <taxon>Bacteria</taxon>
        <taxon>Bacillati</taxon>
        <taxon>Saganbacteria</taxon>
    </lineage>
</organism>